<keyword evidence="2" id="KW-1185">Reference proteome</keyword>
<evidence type="ECO:0000313" key="1">
    <source>
        <dbReference type="EMBL" id="AGM15584.1"/>
    </source>
</evidence>
<sequence length="318" mass="37013">MTVNDEFVPKNPKKFNCKCCLYFTDNKKDYEKHLSTLKHKKKDNSDKIGINSDEIGINNDAKTKKIPTNPQFICECGKKYVFRQGLHGHKKKCKYEDTDYKHTKCVEIVEQKAKPEPDYKDIIMTLVNENKEMRKTMTEMMPHMGNNTTNNNTINNNQKFNINLFLNEKCKDAINMSDFIKSIEVSVEQLQYTTNNGLEKGISQVIMDNMNKLSLYERPVHCTDQKRETIYIKDNDKWEKDKDKTVLKKAINKASGKNYTALYEWGKDNPNYMKCDDKQMFYAKTLSAIGKPIEGVNDKIVKKICSNTYMKGSLENHD</sequence>
<protein>
    <submittedName>
        <fullName evidence="1">Uncharacterized protein</fullName>
    </submittedName>
</protein>
<dbReference type="Proteomes" id="UP000204225">
    <property type="component" value="Segment"/>
</dbReference>
<gene>
    <name evidence="1" type="ORF">PGCG_00273</name>
</gene>
<proteinExistence type="predicted"/>
<accession>A0AC59EXL9</accession>
<name>A0AC59EXL9_9VIRU</name>
<reference evidence="1 2" key="1">
    <citation type="journal article" date="2013" name="Proc. Natl. Acad. Sci. U.S.A.">
        <title>Genome of Phaeocystis globosa virus PgV-16T highlights the common ancestry of the largest known DNA viruses infecting eukaryotes.</title>
        <authorList>
            <person name="Santini S."/>
            <person name="Jeudy S."/>
            <person name="Bartoli J."/>
            <person name="Poirot O."/>
            <person name="Lescot M."/>
            <person name="Abergel C."/>
            <person name="Barbe V."/>
            <person name="Wommack K.E."/>
            <person name="Noordeloos A.A."/>
            <person name="Brussaard C.P."/>
            <person name="Claverie J.M."/>
        </authorList>
    </citation>
    <scope>NUCLEOTIDE SEQUENCE [LARGE SCALE GENOMIC DNA]</scope>
    <source>
        <strain evidence="1 2">16T</strain>
    </source>
</reference>
<organism evidence="1 2">
    <name type="scientific">Phaeocystis globosa virus PgV-16T</name>
    <dbReference type="NCBI Taxonomy" id="3071227"/>
    <lineage>
        <taxon>Viruses</taxon>
        <taxon>Varidnaviria</taxon>
        <taxon>Bamfordvirae</taxon>
        <taxon>Nucleocytoviricota</taxon>
        <taxon>Megaviricetes</taxon>
        <taxon>Imitervirales</taxon>
        <taxon>Mesomimiviridae</taxon>
        <taxon>Tethysvirus</taxon>
        <taxon>Tethysvirus hollandense</taxon>
    </lineage>
</organism>
<dbReference type="EMBL" id="KC662249">
    <property type="protein sequence ID" value="AGM15584.1"/>
    <property type="molecule type" value="Genomic_DNA"/>
</dbReference>
<evidence type="ECO:0000313" key="2">
    <source>
        <dbReference type="Proteomes" id="UP000204225"/>
    </source>
</evidence>